<evidence type="ECO:0000256" key="1">
    <source>
        <dbReference type="SAM" id="MobiDB-lite"/>
    </source>
</evidence>
<dbReference type="InterPro" id="IPR027417">
    <property type="entry name" value="P-loop_NTPase"/>
</dbReference>
<dbReference type="InterPro" id="IPR052267">
    <property type="entry name" value="N-DRC_Component"/>
</dbReference>
<keyword evidence="4" id="KW-1185">Reference proteome</keyword>
<feature type="region of interest" description="Disordered" evidence="1">
    <location>
        <begin position="361"/>
        <end position="384"/>
    </location>
</feature>
<evidence type="ECO:0000313" key="4">
    <source>
        <dbReference type="Proteomes" id="UP000826195"/>
    </source>
</evidence>
<dbReference type="Gene3D" id="1.20.5.190">
    <property type="match status" value="1"/>
</dbReference>
<evidence type="ECO:0000313" key="3">
    <source>
        <dbReference type="EMBL" id="KAH0547065.1"/>
    </source>
</evidence>
<dbReference type="EMBL" id="JAHXZJ010002237">
    <property type="protein sequence ID" value="KAH0547065.1"/>
    <property type="molecule type" value="Genomic_DNA"/>
</dbReference>
<dbReference type="AlphaFoldDB" id="A0AAV7IA37"/>
<organism evidence="3 4">
    <name type="scientific">Cotesia glomerata</name>
    <name type="common">Lepidopteran parasitic wasp</name>
    <name type="synonym">Apanteles glomeratus</name>
    <dbReference type="NCBI Taxonomy" id="32391"/>
    <lineage>
        <taxon>Eukaryota</taxon>
        <taxon>Metazoa</taxon>
        <taxon>Ecdysozoa</taxon>
        <taxon>Arthropoda</taxon>
        <taxon>Hexapoda</taxon>
        <taxon>Insecta</taxon>
        <taxon>Pterygota</taxon>
        <taxon>Neoptera</taxon>
        <taxon>Endopterygota</taxon>
        <taxon>Hymenoptera</taxon>
        <taxon>Apocrita</taxon>
        <taxon>Ichneumonoidea</taxon>
        <taxon>Braconidae</taxon>
        <taxon>Microgastrinae</taxon>
        <taxon>Cotesia</taxon>
    </lineage>
</organism>
<dbReference type="PANTHER" id="PTHR14690:SF9">
    <property type="entry name" value="GH08353P"/>
    <property type="match status" value="1"/>
</dbReference>
<dbReference type="PROSITE" id="PS50096">
    <property type="entry name" value="IQ"/>
    <property type="match status" value="2"/>
</dbReference>
<dbReference type="SUPFAM" id="SSF52540">
    <property type="entry name" value="P-loop containing nucleoside triphosphate hydrolases"/>
    <property type="match status" value="1"/>
</dbReference>
<comment type="caution">
    <text evidence="3">The sequence shown here is derived from an EMBL/GenBank/DDBJ whole genome shotgun (WGS) entry which is preliminary data.</text>
</comment>
<feature type="domain" description="ATPase AAA-type core" evidence="2">
    <location>
        <begin position="458"/>
        <end position="579"/>
    </location>
</feature>
<dbReference type="Pfam" id="PF00004">
    <property type="entry name" value="AAA"/>
    <property type="match status" value="1"/>
</dbReference>
<dbReference type="InterPro" id="IPR000048">
    <property type="entry name" value="IQ_motif_EF-hand-BS"/>
</dbReference>
<accession>A0AAV7IA37</accession>
<dbReference type="PANTHER" id="PTHR14690">
    <property type="entry name" value="IQ MOTIF CONTAINING WITH AAA DOMAIN 1"/>
    <property type="match status" value="1"/>
</dbReference>
<sequence>MSDKFYDNLWLETKEKIKQVINQDMKVQKNPESEETLKQMILVFFRYRRIVSSLLQCFFQTIPRKKLEVIEKFLGCSIARMLEYKTQLRKYEWPGDLLIEMKLTPDDIDIPIPSKRKIQQSRSENQLAKAVLMIQKHERARAARRKFSSKVDPQDRRSIGFEDLDKFCKAVVTVQRFWRGYHARKLLRHQKERLDEALGLVPGVRDTKVLNKDQENFNRRLGLQAQVQEGSRDEKRIFEEMEPGLMEDITDELREWFRVWYQEVGHFGTFPPADQGGSVLIVTEQAGQVVLIEGPGPELDRPESEALDTLVRLSGQCLEDLELNDDVYYQVQLEARRKVDELMREELKRLNKALVKDLKKNKVKSEVPKPKRKKRKKKKKGVDGSKVKEMYDELVGTGIIRSYPITNWDQWVGDTSYKWKDMARNARLGDVKRAVIDHCVLPLITKEAHKLAPLIRSVCIAGLPGSGKSMLANIISSSTGAILMDLTPGNLDGYRGKKNEKRLVKMVIAVGRSYPQAVIILIDGGDKPWWRKLPPEDKEAKPKRIKKLLKKIRKSIKLGDQLLILGLASAPWKTSKPFYNFYTTFIVIPPADPSSLNLFYQQTLSKHSTFPELSCLSRVSNYPLGTVQKAIEALPPNTKTQLPLTLARAISAELTYSNPTQLSAIKQFKKFESKTKKQK</sequence>
<feature type="compositionally biased region" description="Basic residues" evidence="1">
    <location>
        <begin position="370"/>
        <end position="380"/>
    </location>
</feature>
<gene>
    <name evidence="3" type="ORF">KQX54_016904</name>
</gene>
<name>A0AAV7IA37_COTGL</name>
<evidence type="ECO:0000259" key="2">
    <source>
        <dbReference type="Pfam" id="PF00004"/>
    </source>
</evidence>
<dbReference type="Proteomes" id="UP000826195">
    <property type="component" value="Unassembled WGS sequence"/>
</dbReference>
<dbReference type="SMART" id="SM00015">
    <property type="entry name" value="IQ"/>
    <property type="match status" value="2"/>
</dbReference>
<dbReference type="GO" id="GO:0016887">
    <property type="term" value="F:ATP hydrolysis activity"/>
    <property type="evidence" value="ECO:0007669"/>
    <property type="project" value="InterPro"/>
</dbReference>
<reference evidence="3 4" key="1">
    <citation type="journal article" date="2021" name="J. Hered.">
        <title>A chromosome-level genome assembly of the parasitoid wasp, Cotesia glomerata (Hymenoptera: Braconidae).</title>
        <authorList>
            <person name="Pinto B.J."/>
            <person name="Weis J.J."/>
            <person name="Gamble T."/>
            <person name="Ode P.J."/>
            <person name="Paul R."/>
            <person name="Zaspel J.M."/>
        </authorList>
    </citation>
    <scope>NUCLEOTIDE SEQUENCE [LARGE SCALE GENOMIC DNA]</scope>
    <source>
        <strain evidence="3">CgM1</strain>
    </source>
</reference>
<dbReference type="Pfam" id="PF00612">
    <property type="entry name" value="IQ"/>
    <property type="match status" value="1"/>
</dbReference>
<dbReference type="GO" id="GO:0005524">
    <property type="term" value="F:ATP binding"/>
    <property type="evidence" value="ECO:0007669"/>
    <property type="project" value="InterPro"/>
</dbReference>
<dbReference type="Gene3D" id="3.40.50.300">
    <property type="entry name" value="P-loop containing nucleotide triphosphate hydrolases"/>
    <property type="match status" value="1"/>
</dbReference>
<dbReference type="CDD" id="cd23767">
    <property type="entry name" value="IQCD"/>
    <property type="match status" value="1"/>
</dbReference>
<proteinExistence type="predicted"/>
<dbReference type="InterPro" id="IPR003959">
    <property type="entry name" value="ATPase_AAA_core"/>
</dbReference>
<protein>
    <recommendedName>
        <fullName evidence="2">ATPase AAA-type core domain-containing protein</fullName>
    </recommendedName>
</protein>